<organism evidence="6 7">
    <name type="scientific">Allacma fusca</name>
    <dbReference type="NCBI Taxonomy" id="39272"/>
    <lineage>
        <taxon>Eukaryota</taxon>
        <taxon>Metazoa</taxon>
        <taxon>Ecdysozoa</taxon>
        <taxon>Arthropoda</taxon>
        <taxon>Hexapoda</taxon>
        <taxon>Collembola</taxon>
        <taxon>Symphypleona</taxon>
        <taxon>Sminthuridae</taxon>
        <taxon>Allacma</taxon>
    </lineage>
</organism>
<evidence type="ECO:0000256" key="3">
    <source>
        <dbReference type="SAM" id="MobiDB-lite"/>
    </source>
</evidence>
<dbReference type="PROSITE" id="PS00514">
    <property type="entry name" value="FIBRINOGEN_C_1"/>
    <property type="match status" value="1"/>
</dbReference>
<keyword evidence="4" id="KW-0472">Membrane</keyword>
<accession>A0A8J2L9L3</accession>
<feature type="domain" description="Fibrinogen C-terminal" evidence="5">
    <location>
        <begin position="398"/>
        <end position="621"/>
    </location>
</feature>
<protein>
    <recommendedName>
        <fullName evidence="5">Fibrinogen C-terminal domain-containing protein</fullName>
    </recommendedName>
</protein>
<dbReference type="FunFam" id="3.90.215.10:FF:000001">
    <property type="entry name" value="Tenascin isoform 1"/>
    <property type="match status" value="1"/>
</dbReference>
<name>A0A8J2L9L3_9HEXA</name>
<feature type="transmembrane region" description="Helical" evidence="4">
    <location>
        <begin position="12"/>
        <end position="32"/>
    </location>
</feature>
<keyword evidence="7" id="KW-1185">Reference proteome</keyword>
<evidence type="ECO:0000313" key="7">
    <source>
        <dbReference type="Proteomes" id="UP000708208"/>
    </source>
</evidence>
<evidence type="ECO:0000259" key="5">
    <source>
        <dbReference type="PROSITE" id="PS51406"/>
    </source>
</evidence>
<keyword evidence="1" id="KW-1015">Disulfide bond</keyword>
<evidence type="ECO:0000256" key="1">
    <source>
        <dbReference type="ARBA" id="ARBA00023157"/>
    </source>
</evidence>
<reference evidence="6" key="1">
    <citation type="submission" date="2021-06" db="EMBL/GenBank/DDBJ databases">
        <authorList>
            <person name="Hodson N. C."/>
            <person name="Mongue J. A."/>
            <person name="Jaron S. K."/>
        </authorList>
    </citation>
    <scope>NUCLEOTIDE SEQUENCE</scope>
</reference>
<sequence>MFSQIIHRVGECLLLSNLILLIFVSGIVVGNAPPAFVANKGRSSERSRTAPALPPEAPASPAQQHHLPISFPTKTTGPFTNPVRLTQDKRYEVVKTEPKELSSAGTPTLHEVTPFRIFSRFEPSGQYAPHQGKTGAHTAAPAGGSHEDVQDILENFINAAPDLNNNLDVITQAFRFVKLDAHLSALVNQLIKLQESHDELQTVTVKQETKFGILMEQMRLLANSLSSETTKLKEVEDRIGTEVTTMNHKLEAAVEKIIKSSTSSEILMDISKETLQQLDKVDSKSEKVLKELQTIQTELSDVGQVSVQTVFNIQKSEENLMTAMAEMGNRTIYALRQEPFSKVQGLPVLLGNASRGNFMLADVNTISSSDSVSTPSSSASVASSKLTQYSMSCSSRTRLINELPMDCVDIQILGHRRSGVYKIYPLPEVNQGVEVYCDLESDDGGWTVIQRRDHQMPRENFFRTWSDYEKGFGSPYNHFWLGLSSLAELTGTGDQQLRVELTDWEGNFRTANYGFFRVANRTDQYRLHVADYSGNAGDSMAHHNGMQFTTKDKDNDLERSINCAQNYIGGWWYRSCHQANLNGLYVDKGKHGSYGTGINWYLWHGYYYSLKKTEMKIRNRHFAK</sequence>
<evidence type="ECO:0000313" key="6">
    <source>
        <dbReference type="EMBL" id="CAG7827853.1"/>
    </source>
</evidence>
<dbReference type="AlphaFoldDB" id="A0A8J2L9L3"/>
<feature type="region of interest" description="Disordered" evidence="3">
    <location>
        <begin position="38"/>
        <end position="64"/>
    </location>
</feature>
<gene>
    <name evidence="6" type="ORF">AFUS01_LOCUS37812</name>
</gene>
<keyword evidence="4" id="KW-1133">Transmembrane helix</keyword>
<dbReference type="OrthoDB" id="6145874at2759"/>
<dbReference type="EMBL" id="CAJVCH010545113">
    <property type="protein sequence ID" value="CAG7827853.1"/>
    <property type="molecule type" value="Genomic_DNA"/>
</dbReference>
<dbReference type="Proteomes" id="UP000708208">
    <property type="component" value="Unassembled WGS sequence"/>
</dbReference>
<dbReference type="GO" id="GO:0030246">
    <property type="term" value="F:carbohydrate binding"/>
    <property type="evidence" value="ECO:0007669"/>
    <property type="project" value="UniProtKB-ARBA"/>
</dbReference>
<dbReference type="Pfam" id="PF00147">
    <property type="entry name" value="Fibrinogen_C"/>
    <property type="match status" value="1"/>
</dbReference>
<comment type="caution">
    <text evidence="6">The sequence shown here is derived from an EMBL/GenBank/DDBJ whole genome shotgun (WGS) entry which is preliminary data.</text>
</comment>
<evidence type="ECO:0000256" key="4">
    <source>
        <dbReference type="SAM" id="Phobius"/>
    </source>
</evidence>
<dbReference type="PROSITE" id="PS51406">
    <property type="entry name" value="FIBRINOGEN_C_2"/>
    <property type="match status" value="1"/>
</dbReference>
<evidence type="ECO:0000256" key="2">
    <source>
        <dbReference type="ARBA" id="ARBA00053344"/>
    </source>
</evidence>
<dbReference type="CDD" id="cd00087">
    <property type="entry name" value="FReD"/>
    <property type="match status" value="1"/>
</dbReference>
<dbReference type="PANTHER" id="PTHR19143">
    <property type="entry name" value="FIBRINOGEN/TENASCIN/ANGIOPOEITIN"/>
    <property type="match status" value="1"/>
</dbReference>
<dbReference type="NCBIfam" id="NF040941">
    <property type="entry name" value="GGGWT_bact"/>
    <property type="match status" value="1"/>
</dbReference>
<proteinExistence type="predicted"/>
<comment type="function">
    <text evidence="2">Lectin involved in innate immunity. Agglutinates all types of human erythrocytes, Gram-positive and Gram-negative bacteria. Has a stronger agglutinating activity towards Gram-negative bacteria than towards Gram-positive bacteria. Specifically recognizes acetyl group-containing substances on agglutinated cells. The hemagglutinating activity was inhibited by EDTA, acetyl group-containing mono- and disaccharides, N-acetyl derivatives of amino acids, other acetyl group-containing substances, propionamide and benzamide. Enhances the antimicrobial activity of big defensin against Gram-positive bacteria but not against Gram-negative bacteria.</text>
</comment>
<keyword evidence="4" id="KW-0812">Transmembrane</keyword>
<dbReference type="InterPro" id="IPR020837">
    <property type="entry name" value="Fibrinogen_CS"/>
</dbReference>
<dbReference type="InterPro" id="IPR050373">
    <property type="entry name" value="Fibrinogen_C-term_domain"/>
</dbReference>
<dbReference type="SMART" id="SM00186">
    <property type="entry name" value="FBG"/>
    <property type="match status" value="1"/>
</dbReference>
<dbReference type="InterPro" id="IPR002181">
    <property type="entry name" value="Fibrinogen_a/b/g_C_dom"/>
</dbReference>